<dbReference type="InterPro" id="IPR006311">
    <property type="entry name" value="TAT_signal"/>
</dbReference>
<dbReference type="Proteomes" id="UP000435304">
    <property type="component" value="Unassembled WGS sequence"/>
</dbReference>
<dbReference type="PANTHER" id="PTHR30290:SF62">
    <property type="entry name" value="OLIGOPEPTIDE ABC TRANSPORTER, PERIPLASMIC OLIGOPEPTIDE-BINDING PROTEIN"/>
    <property type="match status" value="1"/>
</dbReference>
<dbReference type="CDD" id="cd08500">
    <property type="entry name" value="PBP2_NikA_DppA_OppA_like_4"/>
    <property type="match status" value="1"/>
</dbReference>
<reference evidence="3 4" key="1">
    <citation type="submission" date="2019-12" db="EMBL/GenBank/DDBJ databases">
        <title>Auraticoccus cholistani sp. nov., an actinomycete isolated from soil of Cholistan desert.</title>
        <authorList>
            <person name="Cheema M.T."/>
        </authorList>
    </citation>
    <scope>NUCLEOTIDE SEQUENCE [LARGE SCALE GENOMIC DNA]</scope>
    <source>
        <strain evidence="3 4">F435</strain>
    </source>
</reference>
<dbReference type="Pfam" id="PF00496">
    <property type="entry name" value="SBP_bac_5"/>
    <property type="match status" value="1"/>
</dbReference>
<organism evidence="3 4">
    <name type="scientific">Auraticoccus cholistanensis</name>
    <dbReference type="NCBI Taxonomy" id="2656650"/>
    <lineage>
        <taxon>Bacteria</taxon>
        <taxon>Bacillati</taxon>
        <taxon>Actinomycetota</taxon>
        <taxon>Actinomycetes</taxon>
        <taxon>Propionibacteriales</taxon>
        <taxon>Propionibacteriaceae</taxon>
        <taxon>Auraticoccus</taxon>
    </lineage>
</organism>
<evidence type="ECO:0000259" key="2">
    <source>
        <dbReference type="Pfam" id="PF00496"/>
    </source>
</evidence>
<evidence type="ECO:0000256" key="1">
    <source>
        <dbReference type="ARBA" id="ARBA00004193"/>
    </source>
</evidence>
<dbReference type="GO" id="GO:0005886">
    <property type="term" value="C:plasma membrane"/>
    <property type="evidence" value="ECO:0007669"/>
    <property type="project" value="UniProtKB-SubCell"/>
</dbReference>
<proteinExistence type="predicted"/>
<protein>
    <recommendedName>
        <fullName evidence="2">Solute-binding protein family 5 domain-containing protein</fullName>
    </recommendedName>
</protein>
<dbReference type="Gene3D" id="3.10.105.10">
    <property type="entry name" value="Dipeptide-binding Protein, Domain 3"/>
    <property type="match status" value="1"/>
</dbReference>
<accession>A0A6A9V0N7</accession>
<name>A0A6A9V0N7_9ACTN</name>
<dbReference type="Gene3D" id="3.40.190.10">
    <property type="entry name" value="Periplasmic binding protein-like II"/>
    <property type="match status" value="1"/>
</dbReference>
<dbReference type="AlphaFoldDB" id="A0A6A9V0N7"/>
<dbReference type="GO" id="GO:0015833">
    <property type="term" value="P:peptide transport"/>
    <property type="evidence" value="ECO:0007669"/>
    <property type="project" value="TreeGrafter"/>
</dbReference>
<gene>
    <name evidence="3" type="ORF">GC722_06685</name>
</gene>
<comment type="subcellular location">
    <subcellularLocation>
        <location evidence="1">Cell membrane</location>
        <topology evidence="1">Lipid-anchor</topology>
    </subcellularLocation>
</comment>
<evidence type="ECO:0000313" key="3">
    <source>
        <dbReference type="EMBL" id="MVA75710.1"/>
    </source>
</evidence>
<comment type="caution">
    <text evidence="3">The sequence shown here is derived from an EMBL/GenBank/DDBJ whole genome shotgun (WGS) entry which is preliminary data.</text>
</comment>
<dbReference type="PROSITE" id="PS51318">
    <property type="entry name" value="TAT"/>
    <property type="match status" value="1"/>
</dbReference>
<sequence>MTSHAFSRRSLLGMGAGALAVTALGGGLIACTSGGSPTPTPPSGGAGAGAELEAPMLAERVKAGSLPPLAERLPEVPMVQELFGGPGPYGGTIRAAQTTALQEQLNTMYGTYGLLEWNMLGTDGVPSLAETFEANEDNTVFTITLRKGLKWSDGEDLTNGDVLFALQDVIQHKTLNPTPPTWLRNTDGSDPQVEEVDGSIVVTFANPFALFRKYLYMPFLGPQTIKPKHYLSAFHPDYTDKDEVAAKAKKGGFDTWDQAFIARDNAWLNPDRPTAAAYVLKTAATGQTGTAEYERNPYYHKTDPDGRQLPYIDRVQAQVLEPDTLNLRAAGGQLDLQGLSLSFSSTGLLQESAQSKGYRVLRWKPASSQLNIFPNLSHKDEAVREIFQQLDFRAALSHAINRDELNTQLLGSIGTYRQFCPGPGDDYYVEGAGERFLEFDVARANALLDGLGLDQRDGDGTRLRPDGEPLDFVVIFVEANATAQVSDVLEYVANAWQQIGVKLTLKAVDNTLYYQLLPANDYDFIQYSGHMVDWDMEPIWFTPTSTQFRAAPAYADWLLTGGESGLRPTPEFEQLWTLWNELVQAPTDEERISVGQQITRQWDEQVYVLGLIDIPFRPIVVNSSLQNVRDDAEALLVFFHGFDGATHPEQLYYAS</sequence>
<dbReference type="InterPro" id="IPR023765">
    <property type="entry name" value="SBP_5_CS"/>
</dbReference>
<dbReference type="EMBL" id="WPCU01000005">
    <property type="protein sequence ID" value="MVA75710.1"/>
    <property type="molecule type" value="Genomic_DNA"/>
</dbReference>
<dbReference type="InterPro" id="IPR000914">
    <property type="entry name" value="SBP_5_dom"/>
</dbReference>
<dbReference type="PROSITE" id="PS01040">
    <property type="entry name" value="SBP_BACTERIAL_5"/>
    <property type="match status" value="1"/>
</dbReference>
<dbReference type="SUPFAM" id="SSF53850">
    <property type="entry name" value="Periplasmic binding protein-like II"/>
    <property type="match status" value="1"/>
</dbReference>
<keyword evidence="4" id="KW-1185">Reference proteome</keyword>
<dbReference type="PANTHER" id="PTHR30290">
    <property type="entry name" value="PERIPLASMIC BINDING COMPONENT OF ABC TRANSPORTER"/>
    <property type="match status" value="1"/>
</dbReference>
<feature type="domain" description="Solute-binding protein family 5" evidence="2">
    <location>
        <begin position="125"/>
        <end position="538"/>
    </location>
</feature>
<evidence type="ECO:0000313" key="4">
    <source>
        <dbReference type="Proteomes" id="UP000435304"/>
    </source>
</evidence>
<dbReference type="GO" id="GO:1904680">
    <property type="term" value="F:peptide transmembrane transporter activity"/>
    <property type="evidence" value="ECO:0007669"/>
    <property type="project" value="TreeGrafter"/>
</dbReference>
<dbReference type="InterPro" id="IPR039424">
    <property type="entry name" value="SBP_5"/>
</dbReference>